<feature type="region of interest" description="Disordered" evidence="3">
    <location>
        <begin position="43"/>
        <end position="64"/>
    </location>
</feature>
<feature type="coiled-coil region" evidence="2">
    <location>
        <begin position="536"/>
        <end position="570"/>
    </location>
</feature>
<evidence type="ECO:0000256" key="3">
    <source>
        <dbReference type="SAM" id="MobiDB-lite"/>
    </source>
</evidence>
<dbReference type="RefSeq" id="XP_050943082.1">
    <property type="nucleotide sequence ID" value="XM_051087125.1"/>
</dbReference>
<protein>
    <submittedName>
        <fullName evidence="6">COP1-interactive protein 1</fullName>
    </submittedName>
</protein>
<feature type="coiled-coil region" evidence="2">
    <location>
        <begin position="281"/>
        <end position="443"/>
    </location>
</feature>
<evidence type="ECO:0000256" key="1">
    <source>
        <dbReference type="ARBA" id="ARBA00023054"/>
    </source>
</evidence>
<organism evidence="5 6">
    <name type="scientific">Cucumis melo</name>
    <name type="common">Muskmelon</name>
    <dbReference type="NCBI Taxonomy" id="3656"/>
    <lineage>
        <taxon>Eukaryota</taxon>
        <taxon>Viridiplantae</taxon>
        <taxon>Streptophyta</taxon>
        <taxon>Embryophyta</taxon>
        <taxon>Tracheophyta</taxon>
        <taxon>Spermatophyta</taxon>
        <taxon>Magnoliopsida</taxon>
        <taxon>eudicotyledons</taxon>
        <taxon>Gunneridae</taxon>
        <taxon>Pentapetalae</taxon>
        <taxon>rosids</taxon>
        <taxon>fabids</taxon>
        <taxon>Cucurbitales</taxon>
        <taxon>Cucurbitaceae</taxon>
        <taxon>Benincaseae</taxon>
        <taxon>Cucumis</taxon>
    </lineage>
</organism>
<keyword evidence="1 2" id="KW-0175">Coiled coil</keyword>
<sequence length="600" mass="71089">MVKYHMRKGLTDSNGIDLKTDEISEQQKLTKAEMEQKMTRILKLMKNKDQGKSRGMPKDSKKETEVVGLVEDLYKNYQSIYEQYGHLRDEAERIFNSKNENEQDKEDVSSSSSSSSSDSDSEYFSSEEVNTSNAHNLQDERSNNFHAQIQADELEKQIVQKNEALAKVDFLHRELDSVRSQKRELENRKNKEISENVALIGNLKQEISKKIGVEQKILEEKERVLIRIKDLETELDSLHYRRREIEEQNIRMRSENQWLNTKNTELEMALTSRETEASSQMIALMEQVKNLKESVDGSQAEKTKLGQEMEQYKQEFTHKFSEIEEENNKLKSKIVDQERILKEKDETIITFNEKYKQARNCLPDVASTLVSAERKMEELAEELRSGMEDKIRLLSQRILVAEQLHNESRESFRARNKRHEQEKRQLEQKIVNHEAELMKLGNMNEFGMDRMARKFEEESAKLLNHILWITKELTFAKYWVRTRNNELKQLKTNLTRFVAQMEEKEEQEFLLREKLWNLEAKISKEGGEKLNLIRTLGQFEKKMTKMENILKEKDEEVFRLAEEKREVIRQLCVVIDHHRNRYDQLKDAMLGKKVRNNRMI</sequence>
<dbReference type="Pfam" id="PF07765">
    <property type="entry name" value="KIP1"/>
    <property type="match status" value="1"/>
</dbReference>
<feature type="compositionally biased region" description="Basic and acidic residues" evidence="3">
    <location>
        <begin position="96"/>
        <end position="108"/>
    </location>
</feature>
<dbReference type="InterPro" id="IPR011684">
    <property type="entry name" value="NAB"/>
</dbReference>
<dbReference type="Proteomes" id="UP001652600">
    <property type="component" value="Chromosome 7"/>
</dbReference>
<keyword evidence="5" id="KW-1185">Reference proteome</keyword>
<proteinExistence type="predicted"/>
<feature type="domain" description="NAB" evidence="4">
    <location>
        <begin position="7"/>
        <end position="91"/>
    </location>
</feature>
<evidence type="ECO:0000259" key="4">
    <source>
        <dbReference type="PROSITE" id="PS51774"/>
    </source>
</evidence>
<reference evidence="6" key="1">
    <citation type="submission" date="2025-08" db="UniProtKB">
        <authorList>
            <consortium name="RefSeq"/>
        </authorList>
    </citation>
    <scope>IDENTIFICATION</scope>
    <source>
        <tissue evidence="6">Stem</tissue>
    </source>
</reference>
<evidence type="ECO:0000313" key="6">
    <source>
        <dbReference type="RefSeq" id="XP_050943082.1"/>
    </source>
</evidence>
<feature type="region of interest" description="Disordered" evidence="3">
    <location>
        <begin position="96"/>
        <end position="141"/>
    </location>
</feature>
<accession>A0ABM3KZ72</accession>
<dbReference type="PANTHER" id="PTHR47357">
    <property type="entry name" value="COP1-INTERACTIVE PROTEIN 1"/>
    <property type="match status" value="1"/>
</dbReference>
<dbReference type="PROSITE" id="PS51774">
    <property type="entry name" value="NAB"/>
    <property type="match status" value="1"/>
</dbReference>
<evidence type="ECO:0000256" key="2">
    <source>
        <dbReference type="SAM" id="Coils"/>
    </source>
</evidence>
<feature type="compositionally biased region" description="Low complexity" evidence="3">
    <location>
        <begin position="109"/>
        <end position="128"/>
    </location>
</feature>
<dbReference type="PANTHER" id="PTHR47357:SF4">
    <property type="entry name" value="MYOSIN HEAVY CHAIN-LIKE PROTEIN"/>
    <property type="match status" value="1"/>
</dbReference>
<name>A0ABM3KZ72_CUCME</name>
<feature type="compositionally biased region" description="Basic and acidic residues" evidence="3">
    <location>
        <begin position="46"/>
        <end position="64"/>
    </location>
</feature>
<evidence type="ECO:0000313" key="5">
    <source>
        <dbReference type="Proteomes" id="UP001652600"/>
    </source>
</evidence>
<dbReference type="GeneID" id="103493264"/>
<gene>
    <name evidence="6" type="primary">LOC103493264</name>
</gene>